<reference evidence="2" key="1">
    <citation type="submission" date="2021-11" db="EMBL/GenBank/DDBJ databases">
        <title>Purpureocillium_takamizusanense_genome.</title>
        <authorList>
            <person name="Nguyen N.-H."/>
        </authorList>
    </citation>
    <scope>NUCLEOTIDE SEQUENCE</scope>
    <source>
        <strain evidence="2">PT3</strain>
    </source>
</reference>
<name>A0A9Q8QFL4_9HYPO</name>
<dbReference type="OrthoDB" id="5244495at2759"/>
<dbReference type="Proteomes" id="UP000829364">
    <property type="component" value="Chromosome 4"/>
</dbReference>
<feature type="region of interest" description="Disordered" evidence="1">
    <location>
        <begin position="90"/>
        <end position="159"/>
    </location>
</feature>
<dbReference type="GeneID" id="72066941"/>
<sequence length="292" mass="31625">MGGKTWSREEELYFWRTVVPLSPKAAADPPAPVEWSQLAADMQQHFGLNARRRYTSLMLYEHYFQNITTRHFSPKSADLVREHIRELVANGKDPEEVAKSGGKPKRPSKRKASAGSSGSRSKQPPKKRPATETQSPLGQSAGPAMVPAQAPTASASNNANQHDITNAYAVPRQQYYPPVLQARGLTHSHPSVASTSFHAHNLLDAAPGQSSQNNALTQNTTQYSTPTIHDHSVCPGQQFFSDVNWNNSAGQDSGYMSGASSNHLASPTSHGLTQGGPSPNETGYSYYGVEEG</sequence>
<proteinExistence type="predicted"/>
<evidence type="ECO:0000313" key="2">
    <source>
        <dbReference type="EMBL" id="UNI18735.1"/>
    </source>
</evidence>
<keyword evidence="3" id="KW-1185">Reference proteome</keyword>
<organism evidence="2 3">
    <name type="scientific">Purpureocillium takamizusanense</name>
    <dbReference type="NCBI Taxonomy" id="2060973"/>
    <lineage>
        <taxon>Eukaryota</taxon>
        <taxon>Fungi</taxon>
        <taxon>Dikarya</taxon>
        <taxon>Ascomycota</taxon>
        <taxon>Pezizomycotina</taxon>
        <taxon>Sordariomycetes</taxon>
        <taxon>Hypocreomycetidae</taxon>
        <taxon>Hypocreales</taxon>
        <taxon>Ophiocordycipitaceae</taxon>
        <taxon>Purpureocillium</taxon>
    </lineage>
</organism>
<protein>
    <submittedName>
        <fullName evidence="2">Uncharacterized protein</fullName>
    </submittedName>
</protein>
<feature type="compositionally biased region" description="Basic residues" evidence="1">
    <location>
        <begin position="102"/>
        <end position="112"/>
    </location>
</feature>
<dbReference type="KEGG" id="ptkz:JDV02_004991"/>
<dbReference type="RefSeq" id="XP_047842216.1">
    <property type="nucleotide sequence ID" value="XM_047986236.1"/>
</dbReference>
<gene>
    <name evidence="2" type="ORF">JDV02_004991</name>
</gene>
<feature type="compositionally biased region" description="Polar residues" evidence="1">
    <location>
        <begin position="258"/>
        <end position="283"/>
    </location>
</feature>
<dbReference type="EMBL" id="CP086357">
    <property type="protein sequence ID" value="UNI18735.1"/>
    <property type="molecule type" value="Genomic_DNA"/>
</dbReference>
<dbReference type="AlphaFoldDB" id="A0A9Q8QFL4"/>
<evidence type="ECO:0000256" key="1">
    <source>
        <dbReference type="SAM" id="MobiDB-lite"/>
    </source>
</evidence>
<feature type="region of interest" description="Disordered" evidence="1">
    <location>
        <begin position="250"/>
        <end position="292"/>
    </location>
</feature>
<accession>A0A9Q8QFL4</accession>
<evidence type="ECO:0000313" key="3">
    <source>
        <dbReference type="Proteomes" id="UP000829364"/>
    </source>
</evidence>